<dbReference type="GO" id="GO:0006144">
    <property type="term" value="P:purine nucleobase metabolic process"/>
    <property type="evidence" value="ECO:0007669"/>
    <property type="project" value="UniProtKB-KW"/>
</dbReference>
<accession>A0A1I7RNR4</accession>
<keyword evidence="2" id="KW-0659">Purine metabolism</keyword>
<sequence length="446" mass="49757">MFRVTPSPFSLRYPCYLKALTPRNRPYSLFKMPHIFDKHIAITPYHPDLVLNGIKAVKDLSEYTLKKLPWPHEKGHRKPAGGDGGEIVAETINVVWQDNQLVFPLSDVPQALATRGRDHSIIKYHGLFLAQLDGEVAYQPSEQNVDFYYILIENVDHKWNVIRFAADQTAIVDPFVKHSMPIPSRFGLEYNAVHRAVNAVEKFIVDSDEAPVFNIMKVDRQTLVASGRVPQKYISAGHEHHSLTKSFSKKLLSLEEANNENFEPYGQVISDPGHFEEPTEVLWPGTLAKEGYAGFLEQDFQMSWVSNGEGNFELVFKGLSGSFAGDEGKPGVEYSPELGIYKANLLLTRPDSSFFLKAASSEAVFAMVFALPKDGKGDPEEHSLRAFVFSGGRALRLPANIWHSVPIPLANQESILLTEVIAATNANLTIDVEAETGHPIQFTQAL</sequence>
<evidence type="ECO:0000256" key="2">
    <source>
        <dbReference type="ARBA" id="ARBA00022631"/>
    </source>
</evidence>
<dbReference type="GO" id="GO:0004848">
    <property type="term" value="F:ureidoglycolate hydrolase activity"/>
    <property type="evidence" value="ECO:0007669"/>
    <property type="project" value="InterPro"/>
</dbReference>
<dbReference type="Proteomes" id="UP000095284">
    <property type="component" value="Unplaced"/>
</dbReference>
<comment type="subunit">
    <text evidence="1">Homodimer.</text>
</comment>
<dbReference type="Pfam" id="PF04115">
    <property type="entry name" value="Ureidogly_lyase"/>
    <property type="match status" value="1"/>
</dbReference>
<evidence type="ECO:0000313" key="5">
    <source>
        <dbReference type="Proteomes" id="UP000095284"/>
    </source>
</evidence>
<organism evidence="5 6">
    <name type="scientific">Bursaphelenchus xylophilus</name>
    <name type="common">Pinewood nematode worm</name>
    <name type="synonym">Aphelenchoides xylophilus</name>
    <dbReference type="NCBI Taxonomy" id="6326"/>
    <lineage>
        <taxon>Eukaryota</taxon>
        <taxon>Metazoa</taxon>
        <taxon>Ecdysozoa</taxon>
        <taxon>Nematoda</taxon>
        <taxon>Chromadorea</taxon>
        <taxon>Rhabditida</taxon>
        <taxon>Tylenchina</taxon>
        <taxon>Tylenchomorpha</taxon>
        <taxon>Aphelenchoidea</taxon>
        <taxon>Aphelenchoididae</taxon>
        <taxon>Bursaphelenchus</taxon>
    </lineage>
</organism>
<dbReference type="InterPro" id="IPR011051">
    <property type="entry name" value="RmlC_Cupin_sf"/>
</dbReference>
<reference evidence="6" key="1">
    <citation type="submission" date="2016-11" db="UniProtKB">
        <authorList>
            <consortium name="WormBaseParasite"/>
        </authorList>
    </citation>
    <scope>IDENTIFICATION</scope>
</reference>
<evidence type="ECO:0000256" key="4">
    <source>
        <dbReference type="ARBA" id="ARBA00047684"/>
    </source>
</evidence>
<dbReference type="AlphaFoldDB" id="A0A1I7RNR4"/>
<evidence type="ECO:0000256" key="1">
    <source>
        <dbReference type="ARBA" id="ARBA00011738"/>
    </source>
</evidence>
<keyword evidence="3" id="KW-0456">Lyase</keyword>
<dbReference type="InterPro" id="IPR007247">
    <property type="entry name" value="Ureidogly_lyase"/>
</dbReference>
<dbReference type="GO" id="GO:0000256">
    <property type="term" value="P:allantoin catabolic process"/>
    <property type="evidence" value="ECO:0007669"/>
    <property type="project" value="InterPro"/>
</dbReference>
<evidence type="ECO:0000256" key="3">
    <source>
        <dbReference type="ARBA" id="ARBA00023239"/>
    </source>
</evidence>
<dbReference type="Gene3D" id="2.60.120.480">
    <property type="entry name" value="Ureidoglycolate hydrolase"/>
    <property type="match status" value="1"/>
</dbReference>
<proteinExistence type="predicted"/>
<protein>
    <submittedName>
        <fullName evidence="6">Ureidoglycolate hydrolase</fullName>
    </submittedName>
</protein>
<evidence type="ECO:0000313" key="6">
    <source>
        <dbReference type="WBParaSite" id="BXY_0235100.1"/>
    </source>
</evidence>
<name>A0A1I7RNR4_BURXY</name>
<dbReference type="GO" id="GO:0050385">
    <property type="term" value="F:ureidoglycolate lyase activity"/>
    <property type="evidence" value="ECO:0007669"/>
    <property type="project" value="UniProtKB-EC"/>
</dbReference>
<comment type="catalytic activity">
    <reaction evidence="4">
        <text>(S)-ureidoglycolate = urea + glyoxylate</text>
        <dbReference type="Rhea" id="RHEA:11304"/>
        <dbReference type="ChEBI" id="CHEBI:16199"/>
        <dbReference type="ChEBI" id="CHEBI:36655"/>
        <dbReference type="ChEBI" id="CHEBI:57296"/>
        <dbReference type="EC" id="4.3.2.3"/>
    </reaction>
</comment>
<dbReference type="InterPro" id="IPR024060">
    <property type="entry name" value="Ureidoglycolate_lyase_dom_sf"/>
</dbReference>
<dbReference type="eggNOG" id="ENOG502SZ8F">
    <property type="taxonomic scope" value="Eukaryota"/>
</dbReference>
<dbReference type="WBParaSite" id="BXY_0235100.1">
    <property type="protein sequence ID" value="BXY_0235100.1"/>
    <property type="gene ID" value="BXY_0235100"/>
</dbReference>
<dbReference type="SUPFAM" id="SSF51182">
    <property type="entry name" value="RmlC-like cupins"/>
    <property type="match status" value="1"/>
</dbReference>